<dbReference type="GO" id="GO:0046872">
    <property type="term" value="F:metal ion binding"/>
    <property type="evidence" value="ECO:0007669"/>
    <property type="project" value="UniProtKB-KW"/>
</dbReference>
<reference evidence="2 3" key="1">
    <citation type="submission" date="2020-08" db="EMBL/GenBank/DDBJ databases">
        <title>Genome public.</title>
        <authorList>
            <person name="Liu C."/>
            <person name="Sun Q."/>
        </authorList>
    </citation>
    <scope>NUCLEOTIDE SEQUENCE [LARGE SCALE GENOMIC DNA]</scope>
    <source>
        <strain evidence="2 3">NSJ-10</strain>
    </source>
</reference>
<dbReference type="Proteomes" id="UP000615234">
    <property type="component" value="Unassembled WGS sequence"/>
</dbReference>
<comment type="caution">
    <text evidence="2">The sequence shown here is derived from an EMBL/GenBank/DDBJ whole genome shotgun (WGS) entry which is preliminary data.</text>
</comment>
<name>A0A8I0DU74_9FIRM</name>
<evidence type="ECO:0000256" key="1">
    <source>
        <dbReference type="PIRSR" id="PIRSR607822-1"/>
    </source>
</evidence>
<dbReference type="PANTHER" id="PTHR12736:SF7">
    <property type="entry name" value="LANC-LIKE PROTEIN 3"/>
    <property type="match status" value="1"/>
</dbReference>
<keyword evidence="3" id="KW-1185">Reference proteome</keyword>
<dbReference type="CDD" id="cd04434">
    <property type="entry name" value="LanC_like"/>
    <property type="match status" value="1"/>
</dbReference>
<dbReference type="SMART" id="SM01260">
    <property type="entry name" value="LANC_like"/>
    <property type="match status" value="1"/>
</dbReference>
<proteinExistence type="predicted"/>
<sequence length="442" mass="49001">MADYLTYAKETMNFINSRKKQGPEGIYWSLQDAAEGRSIYYDEICMYAGASGIIVFLLGLYQATNDVSYLQEAEEAATYIRYRFDHDRDLKRNFSKYAFSSGWSGAGFAMIQLYKTTGNEKYKTFVADIIESAKADAKPGKNGRGYSWTSFPGIVGDAGTVLFFLYAAKTFGREDWTAFAAKAGENFLGQRHDAGNGTCWYPGVDPVYFGAKEDYIDPNFPMGTGGIGFVLLNLYEASGDQRFLDATKGIADFMIAQAVKMKAGSLIPHGLPDRKDLFYLGYCHGPAGTNRFFYKLYEMTGEDRYKRYIDMLTQGVIDTGAPEVRTEGYWNTYNICCGTAGLLNMYLGLWAAFGDETYLEQAKRCGKVITDGATITDGTEGRECTWRFALDRVAPDVLSTPIGLFDGAAGIGAVLLQLASAEKGQFHATRMLDDPFPEKNKL</sequence>
<dbReference type="RefSeq" id="WP_186847327.1">
    <property type="nucleotide sequence ID" value="NZ_JACOOX010000002.1"/>
</dbReference>
<accession>A0A8I0DU74</accession>
<protein>
    <submittedName>
        <fullName evidence="2">Lanthionine synthetase</fullName>
    </submittedName>
</protein>
<organism evidence="2 3">
    <name type="scientific">Coprococcus hominis</name>
    <name type="common">ex Liu et al. 2022</name>
    <dbReference type="NCBI Taxonomy" id="2763039"/>
    <lineage>
        <taxon>Bacteria</taxon>
        <taxon>Bacillati</taxon>
        <taxon>Bacillota</taxon>
        <taxon>Clostridia</taxon>
        <taxon>Lachnospirales</taxon>
        <taxon>Lachnospiraceae</taxon>
        <taxon>Coprococcus</taxon>
    </lineage>
</organism>
<keyword evidence="1" id="KW-0479">Metal-binding</keyword>
<dbReference type="InterPro" id="IPR007822">
    <property type="entry name" value="LANC-like"/>
</dbReference>
<keyword evidence="1" id="KW-0862">Zinc</keyword>
<dbReference type="Gene3D" id="1.50.10.20">
    <property type="match status" value="1"/>
</dbReference>
<feature type="binding site" evidence="1">
    <location>
        <position position="336"/>
    </location>
    <ligand>
        <name>Zn(2+)</name>
        <dbReference type="ChEBI" id="CHEBI:29105"/>
    </ligand>
</feature>
<evidence type="ECO:0000313" key="2">
    <source>
        <dbReference type="EMBL" id="MBC5661811.1"/>
    </source>
</evidence>
<feature type="binding site" evidence="1">
    <location>
        <position position="283"/>
    </location>
    <ligand>
        <name>Zn(2+)</name>
        <dbReference type="ChEBI" id="CHEBI:29105"/>
    </ligand>
</feature>
<dbReference type="SUPFAM" id="SSF158745">
    <property type="entry name" value="LanC-like"/>
    <property type="match status" value="1"/>
</dbReference>
<gene>
    <name evidence="2" type="ORF">H8S09_02705</name>
</gene>
<dbReference type="GO" id="GO:0005886">
    <property type="term" value="C:plasma membrane"/>
    <property type="evidence" value="ECO:0007669"/>
    <property type="project" value="TreeGrafter"/>
</dbReference>
<dbReference type="AlphaFoldDB" id="A0A8I0DU74"/>
<evidence type="ECO:0000313" key="3">
    <source>
        <dbReference type="Proteomes" id="UP000615234"/>
    </source>
</evidence>
<dbReference type="EMBL" id="JACOOX010000002">
    <property type="protein sequence ID" value="MBC5661811.1"/>
    <property type="molecule type" value="Genomic_DNA"/>
</dbReference>
<dbReference type="PANTHER" id="PTHR12736">
    <property type="entry name" value="LANC-LIKE PROTEIN"/>
    <property type="match status" value="1"/>
</dbReference>
<dbReference type="Pfam" id="PF05147">
    <property type="entry name" value="LANC_like"/>
    <property type="match status" value="2"/>
</dbReference>
<dbReference type="GO" id="GO:0031179">
    <property type="term" value="P:peptide modification"/>
    <property type="evidence" value="ECO:0007669"/>
    <property type="project" value="InterPro"/>
</dbReference>
<dbReference type="PRINTS" id="PR01950">
    <property type="entry name" value="LANCSUPER"/>
</dbReference>